<dbReference type="AlphaFoldDB" id="A0A975IVD8"/>
<gene>
    <name evidence="2" type="ORF">KCG34_19470</name>
</gene>
<keyword evidence="3" id="KW-1185">Reference proteome</keyword>
<dbReference type="KEGG" id="caul:KCG34_19470"/>
<evidence type="ECO:0000313" key="3">
    <source>
        <dbReference type="Proteomes" id="UP000676409"/>
    </source>
</evidence>
<accession>A0A975IVD8</accession>
<dbReference type="EMBL" id="CP073078">
    <property type="protein sequence ID" value="QUD87211.1"/>
    <property type="molecule type" value="Genomic_DNA"/>
</dbReference>
<evidence type="ECO:0000259" key="1">
    <source>
        <dbReference type="Pfam" id="PF13524"/>
    </source>
</evidence>
<dbReference type="Proteomes" id="UP000676409">
    <property type="component" value="Chromosome"/>
</dbReference>
<dbReference type="RefSeq" id="WP_211937263.1">
    <property type="nucleotide sequence ID" value="NZ_CP073078.1"/>
</dbReference>
<feature type="domain" description="Spore protein YkvP/CgeB glycosyl transferase-like" evidence="1">
    <location>
        <begin position="217"/>
        <end position="331"/>
    </location>
</feature>
<dbReference type="InterPro" id="IPR055259">
    <property type="entry name" value="YkvP/CgeB_Glyco_trans-like"/>
</dbReference>
<name>A0A975IVD8_9CAUL</name>
<sequence>MARILHVGNFSLKAKGAFQHSVEHKLSNGLIRNGHQVVNFSDRDAARAGSVLGRSKFGGRGAANKSLRSLCRHMGPDVVLFGQADVIAAETIAAIRQDSPSIRILQWNVDPMFETNNVARLLSKTEVVHATLVSTAGEALALLKRPGMLLGFLPNPVDFSIERGRCHEVEHLPYDLFYACGNPSQPLREVAGIDWDMNEYMARLLAKLPDARVLAPGIAGAPHLAGAAYQAGLEQAALGLNISRRDDNFLYSSDRLAHMCGNGQAILIARTVGYDTLFSDEEMVFFDGMDDLAEKIAALIAEPRRRMTLAAAGRARYHALFNEQRVAKYVLEVALGDIDPADYPWPTLLQ</sequence>
<reference evidence="2" key="1">
    <citation type="submission" date="2021-04" db="EMBL/GenBank/DDBJ databases">
        <title>The complete genome sequence of Caulobacter sp. S6.</title>
        <authorList>
            <person name="Tang Y."/>
            <person name="Ouyang W."/>
            <person name="Liu Q."/>
            <person name="Huang B."/>
            <person name="Guo Z."/>
            <person name="Lei P."/>
        </authorList>
    </citation>
    <scope>NUCLEOTIDE SEQUENCE</scope>
    <source>
        <strain evidence="2">S6</strain>
    </source>
</reference>
<proteinExistence type="predicted"/>
<dbReference type="SUPFAM" id="SSF53756">
    <property type="entry name" value="UDP-Glycosyltransferase/glycogen phosphorylase"/>
    <property type="match status" value="1"/>
</dbReference>
<organism evidence="2 3">
    <name type="scientific">Phenylobacterium montanum</name>
    <dbReference type="NCBI Taxonomy" id="2823693"/>
    <lineage>
        <taxon>Bacteria</taxon>
        <taxon>Pseudomonadati</taxon>
        <taxon>Pseudomonadota</taxon>
        <taxon>Alphaproteobacteria</taxon>
        <taxon>Caulobacterales</taxon>
        <taxon>Caulobacteraceae</taxon>
        <taxon>Phenylobacterium</taxon>
    </lineage>
</organism>
<dbReference type="Pfam" id="PF13524">
    <property type="entry name" value="Glyco_trans_1_2"/>
    <property type="match status" value="1"/>
</dbReference>
<evidence type="ECO:0000313" key="2">
    <source>
        <dbReference type="EMBL" id="QUD87211.1"/>
    </source>
</evidence>
<protein>
    <submittedName>
        <fullName evidence="2">Glycosyltransferase family 1 protein</fullName>
    </submittedName>
</protein>